<feature type="domain" description="RNA polymerase II assembly factor Rtp1 C-terminal" evidence="3">
    <location>
        <begin position="809"/>
        <end position="958"/>
    </location>
</feature>
<organism evidence="4 5">
    <name type="scientific">Sanghuangporus baumii</name>
    <name type="common">Phellinus baumii</name>
    <dbReference type="NCBI Taxonomy" id="108892"/>
    <lineage>
        <taxon>Eukaryota</taxon>
        <taxon>Fungi</taxon>
        <taxon>Dikarya</taxon>
        <taxon>Basidiomycota</taxon>
        <taxon>Agaricomycotina</taxon>
        <taxon>Agaricomycetes</taxon>
        <taxon>Hymenochaetales</taxon>
        <taxon>Hymenochaetaceae</taxon>
        <taxon>Sanghuangporus</taxon>
    </lineage>
</organism>
<dbReference type="InterPro" id="IPR011989">
    <property type="entry name" value="ARM-like"/>
</dbReference>
<feature type="region of interest" description="Disordered" evidence="2">
    <location>
        <begin position="687"/>
        <end position="716"/>
    </location>
</feature>
<keyword evidence="5" id="KW-1185">Reference proteome</keyword>
<feature type="region of interest" description="Disordered" evidence="2">
    <location>
        <begin position="784"/>
        <end position="806"/>
    </location>
</feature>
<feature type="region of interest" description="Disordered" evidence="2">
    <location>
        <begin position="1022"/>
        <end position="1114"/>
    </location>
</feature>
<evidence type="ECO:0000313" key="4">
    <source>
        <dbReference type="EMBL" id="OCB91200.1"/>
    </source>
</evidence>
<dbReference type="OrthoDB" id="39591at2759"/>
<dbReference type="SUPFAM" id="SSF48371">
    <property type="entry name" value="ARM repeat"/>
    <property type="match status" value="1"/>
</dbReference>
<dbReference type="Gene3D" id="1.25.10.10">
    <property type="entry name" value="Leucine-rich Repeat Variant"/>
    <property type="match status" value="1"/>
</dbReference>
<name>A0A9Q5N927_SANBA</name>
<dbReference type="EMBL" id="LNZH02000101">
    <property type="protein sequence ID" value="OCB91200.1"/>
    <property type="molecule type" value="Genomic_DNA"/>
</dbReference>
<evidence type="ECO:0000313" key="5">
    <source>
        <dbReference type="Proteomes" id="UP000757232"/>
    </source>
</evidence>
<feature type="compositionally biased region" description="Basic and acidic residues" evidence="2">
    <location>
        <begin position="1029"/>
        <end position="1040"/>
    </location>
</feature>
<dbReference type="InterPro" id="IPR039600">
    <property type="entry name" value="TANGO6/Rtp1"/>
</dbReference>
<dbReference type="PANTHER" id="PTHR20959:SF1">
    <property type="entry name" value="TRANSPORT AND GOLGI ORGANIZATION PROTEIN 6 HOMOLOG"/>
    <property type="match status" value="1"/>
</dbReference>
<dbReference type="AlphaFoldDB" id="A0A9Q5N927"/>
<protein>
    <recommendedName>
        <fullName evidence="3">RNA polymerase II assembly factor Rtp1 C-terminal domain-containing protein</fullName>
    </recommendedName>
</protein>
<gene>
    <name evidence="4" type="ORF">A7U60_g1547</name>
</gene>
<dbReference type="GO" id="GO:0009306">
    <property type="term" value="P:protein secretion"/>
    <property type="evidence" value="ECO:0007669"/>
    <property type="project" value="TreeGrafter"/>
</dbReference>
<evidence type="ECO:0000256" key="2">
    <source>
        <dbReference type="SAM" id="MobiDB-lite"/>
    </source>
</evidence>
<comment type="similarity">
    <text evidence="1">Belongs to the Tango6 family.</text>
</comment>
<dbReference type="InterPro" id="IPR016024">
    <property type="entry name" value="ARM-type_fold"/>
</dbReference>
<dbReference type="InterPro" id="IPR019451">
    <property type="entry name" value="Rtp1_C1"/>
</dbReference>
<dbReference type="Pfam" id="PF10363">
    <property type="entry name" value="RTP1_C1"/>
    <property type="match status" value="1"/>
</dbReference>
<accession>A0A9Q5N927</accession>
<dbReference type="Proteomes" id="UP000757232">
    <property type="component" value="Unassembled WGS sequence"/>
</dbReference>
<evidence type="ECO:0000256" key="1">
    <source>
        <dbReference type="ARBA" id="ARBA00005724"/>
    </source>
</evidence>
<dbReference type="PANTHER" id="PTHR20959">
    <property type="entry name" value="TRANSPORT AND GOLGI ORGANIZATION PROTEIN 6 FAMILY MEMBER"/>
    <property type="match status" value="1"/>
</dbReference>
<proteinExistence type="inferred from homology"/>
<evidence type="ECO:0000259" key="3">
    <source>
        <dbReference type="Pfam" id="PF10363"/>
    </source>
</evidence>
<sequence>MYESQLNRSWPDTVPLATVLRAGSVISGSNSSENKAANPNGLADILHSRLEQFDTIIDDVSRTRSLDLQSLQLDTAYASLFVLERVHSLLVEHEAQHSKDSAVSLPIGSKDMAQIRTHTSVVFNWGTELLMSRILPSLPDKPMLVPAIPPGAQIIDLTATHEKYTLLLDIASRLLSIILPEGPQSPSSTTFVAMTIWSRGFTDLLKTCIFLAWLPSDVRGDVSPVLDVKPYISSLLNASSPAQSITALGSIMRKMQKPLYVRKICKMLSTEQLLRPAGIAGLLSSVFGEDLSSTEAPLEKLQSTSNVLNTLPSHMSPEEYYPIIIPRLLQLLSPSTNKTIPPSHRRAASFALSRMLIARSDADGTSRTDIRRDIVGWCLLDSFKPVHRSESNNGIIAEVTSTESTDAEPAGGASKARSIAANALVLSPSQAIPTLSIIFLNTDPSPELIDVLLTPIAARLYTLLENLLVSKTADPMMRETVEGLLGIWTRTAGKEEIVGALWEVVEGRGGEWDVDDAGELRVFERSTSLPSLTLAQLADLQEGKLVSEESEEANPLNLHPHPLYFAQFVKSIKKQDIASELYLRILDAHVKLDDNDDPLRQDIASELYLRILDAHVKLDDNDDPLRKLLLFKLSMQISSQVGSDAAAGSPLRRPDVTRTLMFIKMSLDQDVVLREFRTNSDSQGKLSRESLKFISDESESEESDGDSDDEDLAPGLEGVGKREHLSMTAVNLLLALLQENPDLSPKTEPLLNEIYSQLEPLAISASDALRPRAREARITLTARLASSGSAARPKGNGKKDSEESPQGKYRRALKLLQDPLLPVRAHGLLLLRELVAPAKTTPVQRRGKDKPGGTSGATVSIVQGAEVRAPSVDTALVPAILSIFMQSIQDEDSYIFLNAVQGLAAMVDGFGRDVLKGLIDEYSKGIGGSAAAMTSREVDLRVRVGEALGQVIRRCGEALGKYVDIIVPSLFAVVRAEHLPTTLRTSAVSLLATAADTNALALSAYSTDLITAMVDLVQVESVRGTAPPEKTEPERREAAENAHSSDVAEAGSDSREMSDGRDGTGLRDVEGGTRSQIRSKVSPELGTVKDRNAARMAAQKRSKSELGDDADAGIGNTMDARPTAANPKFPPLRRAALHFLSLLLRAHAARGYEGDHGPGRGIVIPSGPELKRAETVLVYVSMTDEDRVARVMAREAAEFLQQLRNALLGL</sequence>
<reference evidence="4" key="1">
    <citation type="submission" date="2016-06" db="EMBL/GenBank/DDBJ databases">
        <title>Draft Genome sequence of the fungus Inonotus baumii.</title>
        <authorList>
            <person name="Zhu H."/>
            <person name="Lin W."/>
        </authorList>
    </citation>
    <scope>NUCLEOTIDE SEQUENCE</scope>
    <source>
        <strain evidence="4">821</strain>
    </source>
</reference>
<feature type="compositionally biased region" description="Basic and acidic residues" evidence="2">
    <location>
        <begin position="1052"/>
        <end position="1071"/>
    </location>
</feature>
<comment type="caution">
    <text evidence="4">The sequence shown here is derived from an EMBL/GenBank/DDBJ whole genome shotgun (WGS) entry which is preliminary data.</text>
</comment>
<feature type="compositionally biased region" description="Acidic residues" evidence="2">
    <location>
        <begin position="696"/>
        <end position="712"/>
    </location>
</feature>